<dbReference type="InterPro" id="IPR000477">
    <property type="entry name" value="RT_dom"/>
</dbReference>
<dbReference type="EMBL" id="JAKCXM010002317">
    <property type="protein sequence ID" value="KAJ0390302.1"/>
    <property type="molecule type" value="Genomic_DNA"/>
</dbReference>
<accession>A0AAD5L5I8</accession>
<dbReference type="AlphaFoldDB" id="A0AAD5L5I8"/>
<organism evidence="2 3">
    <name type="scientific">Pythium insidiosum</name>
    <name type="common">Pythiosis disease agent</name>
    <dbReference type="NCBI Taxonomy" id="114742"/>
    <lineage>
        <taxon>Eukaryota</taxon>
        <taxon>Sar</taxon>
        <taxon>Stramenopiles</taxon>
        <taxon>Oomycota</taxon>
        <taxon>Peronosporomycetes</taxon>
        <taxon>Pythiales</taxon>
        <taxon>Pythiaceae</taxon>
        <taxon>Pythium</taxon>
    </lineage>
</organism>
<protein>
    <recommendedName>
        <fullName evidence="1">Reverse transcriptase domain-containing protein</fullName>
    </recommendedName>
</protein>
<sequence>MLHAAFVACWRHARVPAVWKVGIVRLIHKKGDASVPTNWRPICLQPAIYKLYTGVLTRRLSSWLEANERLPASQKGFRACSGCAEHQFIATSLVDQARRSHRPLYAVWYDLRDAFGSLPQELMWRALDAMGAPPSFVDRVRTLYDDAFFVVANAADGATAPVRREQGVFQGCPLSPLLFIVALAPLLRVLERHTDAGVPLADGLRLCAAAYADDIKVFSGGADGIRQLHGVVERFLAWTGLRANAAKCAMLAVRRNARGNPERDDAVQLAIHDDAIPHLGIHESYS</sequence>
<reference evidence="2" key="1">
    <citation type="submission" date="2021-12" db="EMBL/GenBank/DDBJ databases">
        <title>Prjna785345.</title>
        <authorList>
            <person name="Rujirawat T."/>
            <person name="Krajaejun T."/>
        </authorList>
    </citation>
    <scope>NUCLEOTIDE SEQUENCE</scope>
    <source>
        <strain evidence="2">Pi057C3</strain>
    </source>
</reference>
<dbReference type="SUPFAM" id="SSF56672">
    <property type="entry name" value="DNA/RNA polymerases"/>
    <property type="match status" value="1"/>
</dbReference>
<dbReference type="InterPro" id="IPR043502">
    <property type="entry name" value="DNA/RNA_pol_sf"/>
</dbReference>
<dbReference type="Pfam" id="PF00078">
    <property type="entry name" value="RVT_1"/>
    <property type="match status" value="1"/>
</dbReference>
<evidence type="ECO:0000313" key="3">
    <source>
        <dbReference type="Proteomes" id="UP001209570"/>
    </source>
</evidence>
<dbReference type="PROSITE" id="PS50878">
    <property type="entry name" value="RT_POL"/>
    <property type="match status" value="1"/>
</dbReference>
<proteinExistence type="predicted"/>
<dbReference type="CDD" id="cd01650">
    <property type="entry name" value="RT_nLTR_like"/>
    <property type="match status" value="1"/>
</dbReference>
<dbReference type="PANTHER" id="PTHR19446">
    <property type="entry name" value="REVERSE TRANSCRIPTASES"/>
    <property type="match status" value="1"/>
</dbReference>
<evidence type="ECO:0000259" key="1">
    <source>
        <dbReference type="PROSITE" id="PS50878"/>
    </source>
</evidence>
<feature type="domain" description="Reverse transcriptase" evidence="1">
    <location>
        <begin position="8"/>
        <end position="283"/>
    </location>
</feature>
<name>A0AAD5L5I8_PYTIN</name>
<comment type="caution">
    <text evidence="2">The sequence shown here is derived from an EMBL/GenBank/DDBJ whole genome shotgun (WGS) entry which is preliminary data.</text>
</comment>
<evidence type="ECO:0000313" key="2">
    <source>
        <dbReference type="EMBL" id="KAJ0390302.1"/>
    </source>
</evidence>
<dbReference type="Proteomes" id="UP001209570">
    <property type="component" value="Unassembled WGS sequence"/>
</dbReference>
<keyword evidence="3" id="KW-1185">Reference proteome</keyword>
<gene>
    <name evidence="2" type="ORF">P43SY_011928</name>
</gene>